<organism evidence="1 2">
    <name type="scientific">Sulfurimonas hongkongensis</name>
    <dbReference type="NCBI Taxonomy" id="1172190"/>
    <lineage>
        <taxon>Bacteria</taxon>
        <taxon>Pseudomonadati</taxon>
        <taxon>Campylobacterota</taxon>
        <taxon>Epsilonproteobacteria</taxon>
        <taxon>Campylobacterales</taxon>
        <taxon>Sulfurimonadaceae</taxon>
        <taxon>Sulfurimonas</taxon>
    </lineage>
</organism>
<dbReference type="Proteomes" id="UP000015520">
    <property type="component" value="Unassembled WGS sequence"/>
</dbReference>
<dbReference type="eggNOG" id="ENOG5030PAA">
    <property type="taxonomic scope" value="Bacteria"/>
</dbReference>
<gene>
    <name evidence="1" type="ORF">M947_03710</name>
</gene>
<dbReference type="EMBL" id="AUPZ01000004">
    <property type="protein sequence ID" value="EQB40140.1"/>
    <property type="molecule type" value="Genomic_DNA"/>
</dbReference>
<proteinExistence type="predicted"/>
<dbReference type="AlphaFoldDB" id="T0JGF3"/>
<comment type="caution">
    <text evidence="1">The sequence shown here is derived from an EMBL/GenBank/DDBJ whole genome shotgun (WGS) entry which is preliminary data.</text>
</comment>
<dbReference type="OrthoDB" id="5334518at2"/>
<dbReference type="PATRIC" id="fig|1172190.3.peg.720"/>
<name>T0JGF3_9BACT</name>
<keyword evidence="2" id="KW-1185">Reference proteome</keyword>
<accession>T0JGF3</accession>
<reference evidence="1 2" key="1">
    <citation type="submission" date="2013-07" db="EMBL/GenBank/DDBJ databases">
        <title>Sulfurimonas hongkongensis AST-10 Genome Sequencing.</title>
        <authorList>
            <person name="Cai L."/>
            <person name="Zhang T."/>
        </authorList>
    </citation>
    <scope>NUCLEOTIDE SEQUENCE [LARGE SCALE GENOMIC DNA]</scope>
    <source>
        <strain evidence="1 2">AST-10</strain>
    </source>
</reference>
<protein>
    <submittedName>
        <fullName evidence="1">Uncharacterized protein</fullName>
    </submittedName>
</protein>
<evidence type="ECO:0000313" key="1">
    <source>
        <dbReference type="EMBL" id="EQB40140.1"/>
    </source>
</evidence>
<sequence>MQLSTSSWMLIFFIALLVVSIWKIYAFLPNKPLVDDDTTKESQEELLKVILKVIKESQGELSREDLFTRVKADETFDEKKFWRFNQNRLNQLITHYHLENPHTKNIEDIYKDLKA</sequence>
<evidence type="ECO:0000313" key="2">
    <source>
        <dbReference type="Proteomes" id="UP000015520"/>
    </source>
</evidence>
<dbReference type="RefSeq" id="WP_021287014.1">
    <property type="nucleotide sequence ID" value="NZ_AUPZ01000004.1"/>
</dbReference>